<sequence>MDISGVFGRCIFSGRMKGKFDRRIGCWESGVGAYFSEFPFFPPICPFFCMCSRGEV</sequence>
<dbReference type="EMBL" id="GBRH01255168">
    <property type="protein sequence ID" value="JAD42727.1"/>
    <property type="molecule type" value="Transcribed_RNA"/>
</dbReference>
<name>A0A0A9A6R2_ARUDO</name>
<accession>A0A0A9A6R2</accession>
<reference evidence="1" key="2">
    <citation type="journal article" date="2015" name="Data Brief">
        <title>Shoot transcriptome of the giant reed, Arundo donax.</title>
        <authorList>
            <person name="Barrero R.A."/>
            <person name="Guerrero F.D."/>
            <person name="Moolhuijzen P."/>
            <person name="Goolsby J.A."/>
            <person name="Tidwell J."/>
            <person name="Bellgard S.E."/>
            <person name="Bellgard M.I."/>
        </authorList>
    </citation>
    <scope>NUCLEOTIDE SEQUENCE</scope>
    <source>
        <tissue evidence="1">Shoot tissue taken approximately 20 cm above the soil surface</tissue>
    </source>
</reference>
<evidence type="ECO:0000313" key="1">
    <source>
        <dbReference type="EMBL" id="JAD42727.1"/>
    </source>
</evidence>
<protein>
    <submittedName>
        <fullName evidence="1">Uncharacterized protein</fullName>
    </submittedName>
</protein>
<organism evidence="1">
    <name type="scientific">Arundo donax</name>
    <name type="common">Giant reed</name>
    <name type="synonym">Donax arundinaceus</name>
    <dbReference type="NCBI Taxonomy" id="35708"/>
    <lineage>
        <taxon>Eukaryota</taxon>
        <taxon>Viridiplantae</taxon>
        <taxon>Streptophyta</taxon>
        <taxon>Embryophyta</taxon>
        <taxon>Tracheophyta</taxon>
        <taxon>Spermatophyta</taxon>
        <taxon>Magnoliopsida</taxon>
        <taxon>Liliopsida</taxon>
        <taxon>Poales</taxon>
        <taxon>Poaceae</taxon>
        <taxon>PACMAD clade</taxon>
        <taxon>Arundinoideae</taxon>
        <taxon>Arundineae</taxon>
        <taxon>Arundo</taxon>
    </lineage>
</organism>
<reference evidence="1" key="1">
    <citation type="submission" date="2014-09" db="EMBL/GenBank/DDBJ databases">
        <authorList>
            <person name="Magalhaes I.L.F."/>
            <person name="Oliveira U."/>
            <person name="Santos F.R."/>
            <person name="Vidigal T.H.D.A."/>
            <person name="Brescovit A.D."/>
            <person name="Santos A.J."/>
        </authorList>
    </citation>
    <scope>NUCLEOTIDE SEQUENCE</scope>
    <source>
        <tissue evidence="1">Shoot tissue taken approximately 20 cm above the soil surface</tissue>
    </source>
</reference>
<dbReference type="AlphaFoldDB" id="A0A0A9A6R2"/>
<proteinExistence type="predicted"/>